<organism evidence="2 3">
    <name type="scientific">Flavobacterium cerinum</name>
    <dbReference type="NCBI Taxonomy" id="2502784"/>
    <lineage>
        <taxon>Bacteria</taxon>
        <taxon>Pseudomonadati</taxon>
        <taxon>Bacteroidota</taxon>
        <taxon>Flavobacteriia</taxon>
        <taxon>Flavobacteriales</taxon>
        <taxon>Flavobacteriaceae</taxon>
        <taxon>Flavobacterium</taxon>
    </lineage>
</organism>
<protein>
    <submittedName>
        <fullName evidence="2">Uncharacterized protein</fullName>
    </submittedName>
</protein>
<accession>A0ABY5IS63</accession>
<dbReference type="RefSeq" id="WP_256550061.1">
    <property type="nucleotide sequence ID" value="NZ_CP101751.1"/>
</dbReference>
<name>A0ABY5IS63_9FLAO</name>
<proteinExistence type="predicted"/>
<evidence type="ECO:0000256" key="1">
    <source>
        <dbReference type="SAM" id="SignalP"/>
    </source>
</evidence>
<sequence>MMKSITAILVALFLALSVNAQEIRKERKTAQIMPSQTFYLNGGNRAVFGGKSRAIFNIVLPPNTVEWYYSVTVAKGRNSDVNIGLLGQLTKLYDPTGITALATNLILTPSATGMCDIFLMDTPNSTNFINKTDKWSRGYRYYNNESREKFQNGTIQIKTIRAGNWYLGFKNPSATQGVSITFEAVAIVE</sequence>
<dbReference type="Proteomes" id="UP001059844">
    <property type="component" value="Chromosome"/>
</dbReference>
<feature type="signal peptide" evidence="1">
    <location>
        <begin position="1"/>
        <end position="20"/>
    </location>
</feature>
<keyword evidence="1" id="KW-0732">Signal</keyword>
<gene>
    <name evidence="2" type="ORF">NOX80_12160</name>
</gene>
<evidence type="ECO:0000313" key="2">
    <source>
        <dbReference type="EMBL" id="UUC44387.1"/>
    </source>
</evidence>
<dbReference type="EMBL" id="CP101751">
    <property type="protein sequence ID" value="UUC44387.1"/>
    <property type="molecule type" value="Genomic_DNA"/>
</dbReference>
<feature type="chain" id="PRO_5047194071" evidence="1">
    <location>
        <begin position="21"/>
        <end position="189"/>
    </location>
</feature>
<keyword evidence="3" id="KW-1185">Reference proteome</keyword>
<evidence type="ECO:0000313" key="3">
    <source>
        <dbReference type="Proteomes" id="UP001059844"/>
    </source>
</evidence>
<reference evidence="2" key="1">
    <citation type="submission" date="2022-07" db="EMBL/GenBank/DDBJ databases">
        <title>Isolation, identification, and degradation of a PFOSA degrading strain from sewage treatment plant.</title>
        <authorList>
            <person name="Zhang L."/>
            <person name="Huo Y."/>
        </authorList>
    </citation>
    <scope>NUCLEOTIDE SEQUENCE</scope>
    <source>
        <strain evidence="2">C1</strain>
    </source>
</reference>